<dbReference type="GeneID" id="64667187"/>
<dbReference type="InterPro" id="IPR027417">
    <property type="entry name" value="P-loop_NTPase"/>
</dbReference>
<gene>
    <name evidence="1" type="ORF">F5891DRAFT_706372</name>
</gene>
<dbReference type="Gene3D" id="3.40.50.300">
    <property type="entry name" value="P-loop containing nucleotide triphosphate hydrolases"/>
    <property type="match status" value="1"/>
</dbReference>
<evidence type="ECO:0000313" key="1">
    <source>
        <dbReference type="EMBL" id="KAG1894724.1"/>
    </source>
</evidence>
<dbReference type="EMBL" id="JABBWK010000075">
    <property type="protein sequence ID" value="KAG1894724.1"/>
    <property type="molecule type" value="Genomic_DNA"/>
</dbReference>
<accession>A0AAD4DXK9</accession>
<dbReference type="AlphaFoldDB" id="A0AAD4DXK9"/>
<evidence type="ECO:0000313" key="2">
    <source>
        <dbReference type="Proteomes" id="UP001195769"/>
    </source>
</evidence>
<keyword evidence="2" id="KW-1185">Reference proteome</keyword>
<name>A0AAD4DXK9_9AGAM</name>
<dbReference type="RefSeq" id="XP_041220300.1">
    <property type="nucleotide sequence ID" value="XM_041372889.1"/>
</dbReference>
<reference evidence="1" key="1">
    <citation type="journal article" date="2020" name="New Phytol.">
        <title>Comparative genomics reveals dynamic genome evolution in host specialist ectomycorrhizal fungi.</title>
        <authorList>
            <person name="Lofgren L.A."/>
            <person name="Nguyen N.H."/>
            <person name="Vilgalys R."/>
            <person name="Ruytinx J."/>
            <person name="Liao H.L."/>
            <person name="Branco S."/>
            <person name="Kuo A."/>
            <person name="LaButti K."/>
            <person name="Lipzen A."/>
            <person name="Andreopoulos W."/>
            <person name="Pangilinan J."/>
            <person name="Riley R."/>
            <person name="Hundley H."/>
            <person name="Na H."/>
            <person name="Barry K."/>
            <person name="Grigoriev I.V."/>
            <person name="Stajich J.E."/>
            <person name="Kennedy P.G."/>
        </authorList>
    </citation>
    <scope>NUCLEOTIDE SEQUENCE</scope>
    <source>
        <strain evidence="1">FC203</strain>
    </source>
</reference>
<protein>
    <submittedName>
        <fullName evidence="1">Uncharacterized protein</fullName>
    </submittedName>
</protein>
<organism evidence="1 2">
    <name type="scientific">Suillus fuscotomentosus</name>
    <dbReference type="NCBI Taxonomy" id="1912939"/>
    <lineage>
        <taxon>Eukaryota</taxon>
        <taxon>Fungi</taxon>
        <taxon>Dikarya</taxon>
        <taxon>Basidiomycota</taxon>
        <taxon>Agaricomycotina</taxon>
        <taxon>Agaricomycetes</taxon>
        <taxon>Agaricomycetidae</taxon>
        <taxon>Boletales</taxon>
        <taxon>Suillineae</taxon>
        <taxon>Suillaceae</taxon>
        <taxon>Suillus</taxon>
    </lineage>
</organism>
<comment type="caution">
    <text evidence="1">The sequence shown here is derived from an EMBL/GenBank/DDBJ whole genome shotgun (WGS) entry which is preliminary data.</text>
</comment>
<sequence length="95" mass="10178">MKVGGGAMFIDKAYQLVSAQGGSGTDDLEFLLAEMENRVGSLIFILAGYSGQNEKFYVNSSSGRVATNDLRSALFSSLIPLHSLDGPVSARVYLR</sequence>
<proteinExistence type="predicted"/>
<dbReference type="Proteomes" id="UP001195769">
    <property type="component" value="Unassembled WGS sequence"/>
</dbReference>